<keyword evidence="3" id="KW-1185">Reference proteome</keyword>
<evidence type="ECO:0000313" key="3">
    <source>
        <dbReference type="Proteomes" id="UP001448858"/>
    </source>
</evidence>
<dbReference type="EMBL" id="CP151657">
    <property type="protein sequence ID" value="WZP16235.1"/>
    <property type="molecule type" value="Genomic_DNA"/>
</dbReference>
<keyword evidence="1" id="KW-0812">Transmembrane</keyword>
<evidence type="ECO:0000313" key="2">
    <source>
        <dbReference type="EMBL" id="WZP16235.1"/>
    </source>
</evidence>
<organism evidence="2 3">
    <name type="scientific">Arthrobacter citreus</name>
    <dbReference type="NCBI Taxonomy" id="1670"/>
    <lineage>
        <taxon>Bacteria</taxon>
        <taxon>Bacillati</taxon>
        <taxon>Actinomycetota</taxon>
        <taxon>Actinomycetes</taxon>
        <taxon>Micrococcales</taxon>
        <taxon>Micrococcaceae</taxon>
        <taxon>Arthrobacter</taxon>
    </lineage>
</organism>
<sequence>MTRWKWPLAAWAAGFLVTLGTLRMALRMLDGGAPWPLAALVAAAGAALAVLLIRFAGRRNSAA</sequence>
<proteinExistence type="predicted"/>
<gene>
    <name evidence="2" type="ORF">AAE021_01195</name>
</gene>
<dbReference type="RefSeq" id="WP_342023881.1">
    <property type="nucleotide sequence ID" value="NZ_CP151657.1"/>
</dbReference>
<keyword evidence="1" id="KW-1133">Transmembrane helix</keyword>
<keyword evidence="1" id="KW-0472">Membrane</keyword>
<name>A0ABZ2ZYI5_9MICC</name>
<reference evidence="2 3" key="1">
    <citation type="submission" date="2024-04" db="EMBL/GenBank/DDBJ databases">
        <title>Arthrobacter sp. from Plains bison fecal sample.</title>
        <authorList>
            <person name="Ruzzini A."/>
        </authorList>
    </citation>
    <scope>NUCLEOTIDE SEQUENCE [LARGE SCALE GENOMIC DNA]</scope>
    <source>
        <strain evidence="2 3">EINP1</strain>
    </source>
</reference>
<dbReference type="Proteomes" id="UP001448858">
    <property type="component" value="Chromosome"/>
</dbReference>
<feature type="transmembrane region" description="Helical" evidence="1">
    <location>
        <begin position="35"/>
        <end position="57"/>
    </location>
</feature>
<accession>A0ABZ2ZYI5</accession>
<evidence type="ECO:0000256" key="1">
    <source>
        <dbReference type="SAM" id="Phobius"/>
    </source>
</evidence>
<protein>
    <submittedName>
        <fullName evidence="2">Uncharacterized protein</fullName>
    </submittedName>
</protein>